<dbReference type="HAMAP" id="MF_00361">
    <property type="entry name" value="NAD_kinase"/>
    <property type="match status" value="1"/>
</dbReference>
<dbReference type="Proteomes" id="UP000193411">
    <property type="component" value="Unassembled WGS sequence"/>
</dbReference>
<dbReference type="AlphaFoldDB" id="A0A1Y2HCL3"/>
<keyword evidence="9" id="KW-1185">Reference proteome</keyword>
<evidence type="ECO:0000256" key="7">
    <source>
        <dbReference type="ARBA" id="ARBA00023027"/>
    </source>
</evidence>
<evidence type="ECO:0000256" key="1">
    <source>
        <dbReference type="ARBA" id="ARBA00010995"/>
    </source>
</evidence>
<evidence type="ECO:0000256" key="3">
    <source>
        <dbReference type="ARBA" id="ARBA00022741"/>
    </source>
</evidence>
<dbReference type="InterPro" id="IPR017437">
    <property type="entry name" value="ATP-NAD_kinase_PpnK-typ_C"/>
</dbReference>
<dbReference type="GO" id="GO:0005524">
    <property type="term" value="F:ATP binding"/>
    <property type="evidence" value="ECO:0007669"/>
    <property type="project" value="UniProtKB-KW"/>
</dbReference>
<dbReference type="InterPro" id="IPR016064">
    <property type="entry name" value="NAD/diacylglycerol_kinase_sf"/>
</dbReference>
<comment type="similarity">
    <text evidence="1">Belongs to the NAD kinase family.</text>
</comment>
<feature type="non-terminal residue" evidence="8">
    <location>
        <position position="1"/>
    </location>
</feature>
<evidence type="ECO:0000256" key="6">
    <source>
        <dbReference type="ARBA" id="ARBA00022857"/>
    </source>
</evidence>
<keyword evidence="5" id="KW-0067">ATP-binding</keyword>
<reference evidence="8 9" key="1">
    <citation type="submission" date="2016-07" db="EMBL/GenBank/DDBJ databases">
        <title>Pervasive Adenine N6-methylation of Active Genes in Fungi.</title>
        <authorList>
            <consortium name="DOE Joint Genome Institute"/>
            <person name="Mondo S.J."/>
            <person name="Dannebaum R.O."/>
            <person name="Kuo R.C."/>
            <person name="Labutti K."/>
            <person name="Haridas S."/>
            <person name="Kuo A."/>
            <person name="Salamov A."/>
            <person name="Ahrendt S.R."/>
            <person name="Lipzen A."/>
            <person name="Sullivan W."/>
            <person name="Andreopoulos W.B."/>
            <person name="Clum A."/>
            <person name="Lindquist E."/>
            <person name="Daum C."/>
            <person name="Ramamoorthy G.K."/>
            <person name="Gryganskyi A."/>
            <person name="Culley D."/>
            <person name="Magnuson J.K."/>
            <person name="James T.Y."/>
            <person name="O'Malley M.A."/>
            <person name="Stajich J.E."/>
            <person name="Spatafora J.W."/>
            <person name="Visel A."/>
            <person name="Grigoriev I.V."/>
        </authorList>
    </citation>
    <scope>NUCLEOTIDE SEQUENCE [LARGE SCALE GENOMIC DNA]</scope>
    <source>
        <strain evidence="8 9">PL171</strain>
    </source>
</reference>
<dbReference type="Gene3D" id="2.60.200.30">
    <property type="entry name" value="Probable inorganic polyphosphate/atp-NAD kinase, domain 2"/>
    <property type="match status" value="1"/>
</dbReference>
<dbReference type="InterPro" id="IPR002504">
    <property type="entry name" value="NADK"/>
</dbReference>
<gene>
    <name evidence="8" type="ORF">BCR44DRAFT_1384086</name>
</gene>
<keyword evidence="2" id="KW-0808">Transferase</keyword>
<keyword evidence="7" id="KW-0520">NAD</keyword>
<protein>
    <submittedName>
        <fullName evidence="8">ATP-NAD kinase-like domain-containing protein</fullName>
    </submittedName>
</protein>
<dbReference type="PANTHER" id="PTHR20275:SF0">
    <property type="entry name" value="NAD KINASE"/>
    <property type="match status" value="1"/>
</dbReference>
<comment type="caution">
    <text evidence="8">The sequence shown here is derived from an EMBL/GenBank/DDBJ whole genome shotgun (WGS) entry which is preliminary data.</text>
</comment>
<dbReference type="GO" id="GO:0019674">
    <property type="term" value="P:NAD+ metabolic process"/>
    <property type="evidence" value="ECO:0007669"/>
    <property type="project" value="InterPro"/>
</dbReference>
<dbReference type="Gene3D" id="3.40.50.10330">
    <property type="entry name" value="Probable inorganic polyphosphate/atp-NAD kinase, domain 1"/>
    <property type="match status" value="1"/>
</dbReference>
<dbReference type="EMBL" id="MCFL01000048">
    <property type="protein sequence ID" value="ORZ32340.1"/>
    <property type="molecule type" value="Genomic_DNA"/>
</dbReference>
<evidence type="ECO:0000313" key="8">
    <source>
        <dbReference type="EMBL" id="ORZ32340.1"/>
    </source>
</evidence>
<name>A0A1Y2HCL3_9FUNG</name>
<dbReference type="SUPFAM" id="SSF111331">
    <property type="entry name" value="NAD kinase/diacylglycerol kinase-like"/>
    <property type="match status" value="1"/>
</dbReference>
<evidence type="ECO:0000256" key="2">
    <source>
        <dbReference type="ARBA" id="ARBA00022679"/>
    </source>
</evidence>
<dbReference type="PANTHER" id="PTHR20275">
    <property type="entry name" value="NAD KINASE"/>
    <property type="match status" value="1"/>
</dbReference>
<keyword evidence="6" id="KW-0521">NADP</keyword>
<keyword evidence="3" id="KW-0547">Nucleotide-binding</keyword>
<evidence type="ECO:0000313" key="9">
    <source>
        <dbReference type="Proteomes" id="UP000193411"/>
    </source>
</evidence>
<evidence type="ECO:0000256" key="4">
    <source>
        <dbReference type="ARBA" id="ARBA00022777"/>
    </source>
</evidence>
<feature type="non-terminal residue" evidence="8">
    <location>
        <position position="346"/>
    </location>
</feature>
<dbReference type="GO" id="GO:0003951">
    <property type="term" value="F:NAD+ kinase activity"/>
    <property type="evidence" value="ECO:0007669"/>
    <property type="project" value="InterPro"/>
</dbReference>
<dbReference type="InterPro" id="IPR017438">
    <property type="entry name" value="ATP-NAD_kinase_N"/>
</dbReference>
<accession>A0A1Y2HCL3</accession>
<dbReference type="FunFam" id="2.60.200.30:FF:000009">
    <property type="entry name" value="Poly(P)/ATP NAD kinase"/>
    <property type="match status" value="1"/>
</dbReference>
<organism evidence="8 9">
    <name type="scientific">Catenaria anguillulae PL171</name>
    <dbReference type="NCBI Taxonomy" id="765915"/>
    <lineage>
        <taxon>Eukaryota</taxon>
        <taxon>Fungi</taxon>
        <taxon>Fungi incertae sedis</taxon>
        <taxon>Blastocladiomycota</taxon>
        <taxon>Blastocladiomycetes</taxon>
        <taxon>Blastocladiales</taxon>
        <taxon>Catenariaceae</taxon>
        <taxon>Catenaria</taxon>
    </lineage>
</organism>
<dbReference type="GO" id="GO:0006741">
    <property type="term" value="P:NADP+ biosynthetic process"/>
    <property type="evidence" value="ECO:0007669"/>
    <property type="project" value="InterPro"/>
</dbReference>
<keyword evidence="4 8" id="KW-0418">Kinase</keyword>
<dbReference type="OrthoDB" id="24581at2759"/>
<dbReference type="STRING" id="765915.A0A1Y2HCL3"/>
<evidence type="ECO:0000256" key="5">
    <source>
        <dbReference type="ARBA" id="ARBA00022840"/>
    </source>
</evidence>
<dbReference type="Pfam" id="PF01513">
    <property type="entry name" value="NAD_kinase"/>
    <property type="match status" value="1"/>
</dbReference>
<sequence>TNKLAETVVGVREVAKNIGRARVRLDEPKTVMIVCKLNDQDLIRLARDMTTWLIDDVRAADGSDISVYVDAQIRDHPLFNYTALAAKSDRYATQIFFWTPEFCAYSPELIDFVITLGGDGTVLYTSWLFQNIVPPVIPFHLGSLGFLTVFDFSRYKSLLRQVFERGARVNLRMRFTCTVFQARDAKGQAFQVLNELVVDRGPSAYMSQLELFGDERHLTTVQADGLVVSTPTGSTAYSLSAGGSIVHPEVQATLVTPICPHTLSFRPMLLPDSMELKVCVPPTSRNTAWASFDGRHRIELKQGDFVSITASKFPFPTICHHDQSSDWFHSLARCLHWNERQRQKAF</sequence>
<proteinExistence type="inferred from homology"/>
<dbReference type="Pfam" id="PF20143">
    <property type="entry name" value="NAD_kinase_C"/>
    <property type="match status" value="1"/>
</dbReference>